<comment type="caution">
    <text evidence="2">The sequence shown here is derived from an EMBL/GenBank/DDBJ whole genome shotgun (WGS) entry which is preliminary data.</text>
</comment>
<dbReference type="Proteomes" id="UP000700815">
    <property type="component" value="Unassembled WGS sequence"/>
</dbReference>
<sequence>MANPNNLPASRDLRKLLERAQKDYQDNLTNLTDAAADDIETALHRGDLDIKELVNSYARDASQLANDYYDQLRGLWAEQSDEPMPDFVHGKLVDPSRVLWQVEHGFSNTDFNGLTYKQVMEGRSRAGMTIDDLWPPLDNVDDAQQFIADMIQSAGRLTMQRNIKLDPTKPKWARVCGGAKPCAFCVMLASRGFAYNSQETADFGPGFHDGHCHCTVVPSWGKDDILLKKQAQWKGMYKDSIKAAGGTKVKGKSNAYYSDVLAAMRRLYANELKDGVIPVPDIRWSHKPLAPTKDELERLSDMTIVKPGDRYSPERKKAALVDWSGDDYTQINGYLFGLTGETPAIRSWVSRIDEAMNDHETRRAFTVDRLMRLDFFKVNSVDDVVDIKRGTKFPHAGYAAGTTNIGGVAAGDGDRVAARILVPPGSHGVYLEPFTQHPGEHEILLPRNQMFMIDGFGTLPDGSPLVYLRMV</sequence>
<dbReference type="Pfam" id="PF03496">
    <property type="entry name" value="ADPrib_exo_Tox"/>
    <property type="match status" value="1"/>
</dbReference>
<dbReference type="PROSITE" id="PS51996">
    <property type="entry name" value="TR_MART"/>
    <property type="match status" value="1"/>
</dbReference>
<accession>A0ABS6WGC4</accession>
<gene>
    <name evidence="2" type="ORF">KIH79_09255</name>
</gene>
<protein>
    <recommendedName>
        <fullName evidence="1">ADP ribosyltransferase domain-containing protein</fullName>
    </recommendedName>
</protein>
<organism evidence="2 3">
    <name type="scientific">Bifidobacterium miconis</name>
    <dbReference type="NCBI Taxonomy" id="2834435"/>
    <lineage>
        <taxon>Bacteria</taxon>
        <taxon>Bacillati</taxon>
        <taxon>Actinomycetota</taxon>
        <taxon>Actinomycetes</taxon>
        <taxon>Bifidobacteriales</taxon>
        <taxon>Bifidobacteriaceae</taxon>
        <taxon>Bifidobacterium</taxon>
    </lineage>
</organism>
<dbReference type="RefSeq" id="WP_219059123.1">
    <property type="nucleotide sequence ID" value="NZ_JAHBBH010000027.1"/>
</dbReference>
<evidence type="ECO:0000259" key="1">
    <source>
        <dbReference type="Pfam" id="PF03496"/>
    </source>
</evidence>
<keyword evidence="3" id="KW-1185">Reference proteome</keyword>
<dbReference type="Pfam" id="PF25310">
    <property type="entry name" value="VG15"/>
    <property type="match status" value="1"/>
</dbReference>
<dbReference type="EMBL" id="JAHBBH010000027">
    <property type="protein sequence ID" value="MBW3093103.1"/>
    <property type="molecule type" value="Genomic_DNA"/>
</dbReference>
<feature type="domain" description="ADP ribosyltransferase" evidence="1">
    <location>
        <begin position="314"/>
        <end position="456"/>
    </location>
</feature>
<evidence type="ECO:0000313" key="2">
    <source>
        <dbReference type="EMBL" id="MBW3093103.1"/>
    </source>
</evidence>
<name>A0ABS6WGC4_9BIFI</name>
<proteinExistence type="predicted"/>
<evidence type="ECO:0000313" key="3">
    <source>
        <dbReference type="Proteomes" id="UP000700815"/>
    </source>
</evidence>
<dbReference type="InterPro" id="IPR003540">
    <property type="entry name" value="ADP-ribosyltransferase"/>
</dbReference>
<dbReference type="InterPro" id="IPR057369">
    <property type="entry name" value="VG15"/>
</dbReference>
<reference evidence="2 3" key="1">
    <citation type="submission" date="2021-05" db="EMBL/GenBank/DDBJ databases">
        <title>Phylogenetic classification of ten novel species belonging to the genus Bifidobacterium comprising B. colchicus sp. nov., B. abeli sp. nov., B. bicoloris sp. nov., B. guerezis sp. nov., B. rosaliae sp. nov., B. santillanensis sp. nov., B. argentati sp. nov., B. amazzoni sp. nov., B. pluviali sp. nov., and B. pinnaculum sp. nov.</title>
        <authorList>
            <person name="Lugli G.A."/>
            <person name="Ruiz Garcia L."/>
            <person name="Margolles A."/>
            <person name="Ventura M."/>
        </authorList>
    </citation>
    <scope>NUCLEOTIDE SEQUENCE [LARGE SCALE GENOMIC DNA]</scope>
    <source>
        <strain evidence="2 3">82T10</strain>
    </source>
</reference>